<accession>A0AAW0X2V2</accession>
<evidence type="ECO:0000256" key="7">
    <source>
        <dbReference type="ARBA" id="ARBA00023136"/>
    </source>
</evidence>
<dbReference type="GO" id="GO:0016558">
    <property type="term" value="P:protein import into peroxisome matrix"/>
    <property type="evidence" value="ECO:0007669"/>
    <property type="project" value="TreeGrafter"/>
</dbReference>
<comment type="similarity">
    <text evidence="2">Belongs to the AAA ATPase family.</text>
</comment>
<dbReference type="SMART" id="SM00382">
    <property type="entry name" value="AAA"/>
    <property type="match status" value="1"/>
</dbReference>
<dbReference type="PANTHER" id="PTHR23077:SF9">
    <property type="entry name" value="PEROXISOMAL ATPASE PEX6"/>
    <property type="match status" value="1"/>
</dbReference>
<keyword evidence="7" id="KW-0472">Membrane</keyword>
<feature type="domain" description="AAA+ ATPase" evidence="11">
    <location>
        <begin position="680"/>
        <end position="818"/>
    </location>
</feature>
<keyword evidence="6" id="KW-0067">ATP-binding</keyword>
<evidence type="ECO:0000256" key="5">
    <source>
        <dbReference type="ARBA" id="ARBA00022801"/>
    </source>
</evidence>
<evidence type="ECO:0000256" key="3">
    <source>
        <dbReference type="ARBA" id="ARBA00022593"/>
    </source>
</evidence>
<dbReference type="FunFam" id="3.40.50.300:FF:000109">
    <property type="entry name" value="Peroxisomal biogenesis factor 6"/>
    <property type="match status" value="1"/>
</dbReference>
<protein>
    <recommendedName>
        <fullName evidence="8">Peroxisomal ATPase PEX6</fullName>
    </recommendedName>
    <alternativeName>
        <fullName evidence="9">Peroxin-6</fullName>
    </alternativeName>
</protein>
<dbReference type="InterPro" id="IPR003960">
    <property type="entry name" value="ATPase_AAA_CS"/>
</dbReference>
<feature type="non-terminal residue" evidence="12">
    <location>
        <position position="1"/>
    </location>
</feature>
<dbReference type="Gene3D" id="3.40.50.300">
    <property type="entry name" value="P-loop containing nucleotide triphosphate hydrolases"/>
    <property type="match status" value="2"/>
</dbReference>
<evidence type="ECO:0000313" key="13">
    <source>
        <dbReference type="Proteomes" id="UP001445076"/>
    </source>
</evidence>
<organism evidence="12 13">
    <name type="scientific">Cherax quadricarinatus</name>
    <name type="common">Australian red claw crayfish</name>
    <dbReference type="NCBI Taxonomy" id="27406"/>
    <lineage>
        <taxon>Eukaryota</taxon>
        <taxon>Metazoa</taxon>
        <taxon>Ecdysozoa</taxon>
        <taxon>Arthropoda</taxon>
        <taxon>Crustacea</taxon>
        <taxon>Multicrustacea</taxon>
        <taxon>Malacostraca</taxon>
        <taxon>Eumalacostraca</taxon>
        <taxon>Eucarida</taxon>
        <taxon>Decapoda</taxon>
        <taxon>Pleocyemata</taxon>
        <taxon>Astacidea</taxon>
        <taxon>Parastacoidea</taxon>
        <taxon>Parastacidae</taxon>
        <taxon>Cherax</taxon>
    </lineage>
</organism>
<gene>
    <name evidence="12" type="ORF">OTU49_005890</name>
</gene>
<dbReference type="InterPro" id="IPR050168">
    <property type="entry name" value="AAA_ATPase_domain"/>
</dbReference>
<dbReference type="InterPro" id="IPR047533">
    <property type="entry name" value="RecA-like_PEX6_r2"/>
</dbReference>
<dbReference type="GO" id="GO:0005524">
    <property type="term" value="F:ATP binding"/>
    <property type="evidence" value="ECO:0007669"/>
    <property type="project" value="UniProtKB-KW"/>
</dbReference>
<sequence>YKMAEESTVLRTLSYMQMLLYVCSLIKVTRPHIVNPLEFAAKQTNYTQSRHRLKVLRVSLKTLYCRSLKVISCEPDINAVVLVNKKIALCLGLRCGQWQNVLCCLENPPRNGASNDNVKIVRRRWIMIGVCPDVAENQCLVSPVLYHNLQQGIDNKNVVIEFDSTGGVAVLSDAVKRIFTLWKDAHGAESILNINKKFTQHTPDTAVEVYVQVVESSKYKCGSQLELLLKDYFRVPKLITVGDILIIPVPSHLGYEFTVINSVIPPKYIVIKISGAKTKPDIDTKQSSLVTMGITSLYLAGTVQCYHPILAEKFDDKGNVDIPPVLNDTFVKVKEVLHMEMQEREQVPQSLDGDICSKSIATHWKGFGKNNLVHTKESSDILRSRTDPHHGKDEHYIEAFVSEGEQGNIGGITLLLMGQPGSGIEQIIKLAASALGLGVLWINSWHLKGDTSGGTEAKLRQTFLRASTQGPCVLALLSVHCFTKDRDGGEDARVVSALREEVAKLSQRNSHVFLVATAPDRTSLSDDLWSVFSYQESIEVPSLRERTIMLDWLLSKWLPAVQTQTVAQRTAGYVLGDFQALINAAHRHYLQRVTSKEDDQLEDFYNSIDADSRKDVPLLYTDLLKALDELQSVRSEALGAPRIPEVQWKEVGGLEDAKRQIINTIQLPLRYPSLVSSRLRRSGVLLYGPPGTGKTLLAKAVATECGLNFMSVKGPELLNMYVGQSEENVRQVFARARAAAPCVIFFDELDSLAPNRGQSGDSGGVMDRIVSALLAELDGVASAADVFVLAATNRPDLIDPALLRPGRFEKLVFLGVCKDRDSQIKILKAVTCKIPMESSVSLTNIAEMLPLTLTGADIYALCTDALYAALHRTIANILSGLVQEENATVEVEENDFYVAAAKLVPSVAPEDLTRYHALATTASR</sequence>
<evidence type="ECO:0000256" key="6">
    <source>
        <dbReference type="ARBA" id="ARBA00022840"/>
    </source>
</evidence>
<dbReference type="InterPro" id="IPR027417">
    <property type="entry name" value="P-loop_NTPase"/>
</dbReference>
<name>A0AAW0X2V2_CHEQU</name>
<proteinExistence type="inferred from homology"/>
<evidence type="ECO:0000256" key="1">
    <source>
        <dbReference type="ARBA" id="ARBA00004370"/>
    </source>
</evidence>
<dbReference type="Pfam" id="PF00004">
    <property type="entry name" value="AAA"/>
    <property type="match status" value="2"/>
</dbReference>
<keyword evidence="3" id="KW-0962">Peroxisome biogenesis</keyword>
<reference evidence="12 13" key="1">
    <citation type="journal article" date="2024" name="BMC Genomics">
        <title>Genome assembly of redclaw crayfish (Cherax quadricarinatus) provides insights into its immune adaptation and hypoxia tolerance.</title>
        <authorList>
            <person name="Liu Z."/>
            <person name="Zheng J."/>
            <person name="Li H."/>
            <person name="Fang K."/>
            <person name="Wang S."/>
            <person name="He J."/>
            <person name="Zhou D."/>
            <person name="Weng S."/>
            <person name="Chi M."/>
            <person name="Gu Z."/>
            <person name="He J."/>
            <person name="Li F."/>
            <person name="Wang M."/>
        </authorList>
    </citation>
    <scope>NUCLEOTIDE SEQUENCE [LARGE SCALE GENOMIC DNA]</scope>
    <source>
        <strain evidence="12">ZL_2023a</strain>
    </source>
</reference>
<comment type="caution">
    <text evidence="12">The sequence shown here is derived from an EMBL/GenBank/DDBJ whole genome shotgun (WGS) entry which is preliminary data.</text>
</comment>
<evidence type="ECO:0000256" key="4">
    <source>
        <dbReference type="ARBA" id="ARBA00022741"/>
    </source>
</evidence>
<dbReference type="AlphaFoldDB" id="A0AAW0X2V2"/>
<dbReference type="PANTHER" id="PTHR23077">
    <property type="entry name" value="AAA-FAMILY ATPASE"/>
    <property type="match status" value="1"/>
</dbReference>
<dbReference type="PROSITE" id="PS00674">
    <property type="entry name" value="AAA"/>
    <property type="match status" value="1"/>
</dbReference>
<dbReference type="EMBL" id="JARKIK010000050">
    <property type="protein sequence ID" value="KAK8734589.1"/>
    <property type="molecule type" value="Genomic_DNA"/>
</dbReference>
<keyword evidence="5" id="KW-0378">Hydrolase</keyword>
<evidence type="ECO:0000256" key="9">
    <source>
        <dbReference type="ARBA" id="ARBA00034920"/>
    </source>
</evidence>
<comment type="catalytic activity">
    <reaction evidence="10">
        <text>ATP + H2O = ADP + phosphate + H(+)</text>
        <dbReference type="Rhea" id="RHEA:13065"/>
        <dbReference type="ChEBI" id="CHEBI:15377"/>
        <dbReference type="ChEBI" id="CHEBI:15378"/>
        <dbReference type="ChEBI" id="CHEBI:30616"/>
        <dbReference type="ChEBI" id="CHEBI:43474"/>
        <dbReference type="ChEBI" id="CHEBI:456216"/>
    </reaction>
    <physiologicalReaction direction="left-to-right" evidence="10">
        <dbReference type="Rhea" id="RHEA:13066"/>
    </physiologicalReaction>
</comment>
<dbReference type="InterPro" id="IPR003959">
    <property type="entry name" value="ATPase_AAA_core"/>
</dbReference>
<comment type="subcellular location">
    <subcellularLocation>
        <location evidence="1">Membrane</location>
    </subcellularLocation>
</comment>
<evidence type="ECO:0000259" key="11">
    <source>
        <dbReference type="SMART" id="SM00382"/>
    </source>
</evidence>
<dbReference type="SUPFAM" id="SSF52540">
    <property type="entry name" value="P-loop containing nucleoside triphosphate hydrolases"/>
    <property type="match status" value="2"/>
</dbReference>
<evidence type="ECO:0000256" key="10">
    <source>
        <dbReference type="ARBA" id="ARBA00048778"/>
    </source>
</evidence>
<dbReference type="GO" id="GO:0005829">
    <property type="term" value="C:cytosol"/>
    <property type="evidence" value="ECO:0007669"/>
    <property type="project" value="TreeGrafter"/>
</dbReference>
<evidence type="ECO:0000256" key="8">
    <source>
        <dbReference type="ARBA" id="ARBA00034811"/>
    </source>
</evidence>
<dbReference type="GO" id="GO:0016887">
    <property type="term" value="F:ATP hydrolysis activity"/>
    <property type="evidence" value="ECO:0007669"/>
    <property type="project" value="InterPro"/>
</dbReference>
<dbReference type="GO" id="GO:0005778">
    <property type="term" value="C:peroxisomal membrane"/>
    <property type="evidence" value="ECO:0007669"/>
    <property type="project" value="TreeGrafter"/>
</dbReference>
<keyword evidence="4" id="KW-0547">Nucleotide-binding</keyword>
<keyword evidence="13" id="KW-1185">Reference proteome</keyword>
<dbReference type="CDD" id="cd19527">
    <property type="entry name" value="RecA-like_PEX6_r2"/>
    <property type="match status" value="1"/>
</dbReference>
<dbReference type="Gene3D" id="1.10.8.60">
    <property type="match status" value="2"/>
</dbReference>
<evidence type="ECO:0000256" key="2">
    <source>
        <dbReference type="ARBA" id="ARBA00006914"/>
    </source>
</evidence>
<dbReference type="Proteomes" id="UP001445076">
    <property type="component" value="Unassembled WGS sequence"/>
</dbReference>
<dbReference type="InterPro" id="IPR003593">
    <property type="entry name" value="AAA+_ATPase"/>
</dbReference>
<evidence type="ECO:0000313" key="12">
    <source>
        <dbReference type="EMBL" id="KAK8734589.1"/>
    </source>
</evidence>